<dbReference type="GeneID" id="29061643"/>
<dbReference type="RefSeq" id="YP_009278351.1">
    <property type="nucleotide sequence ID" value="NC_031007.1"/>
</dbReference>
<accession>A0A1B2ICA3</accession>
<dbReference type="Proteomes" id="UP000201594">
    <property type="component" value="Segment"/>
</dbReference>
<sequence length="125" mass="14429">MLAPPSPAVPLPPYQGLSLSSLLEKVLRAYPAVEDAVVKLCEDSVTRRAFHYYMVTEHFAGMQITQRGKTYYVTRVSSIRNTAGYEQYSWVLWHDDKSGTSVDENPKVAYRLYSHKWFDWVTVKH</sequence>
<gene>
    <name evidence="1" type="ORF">EARLPHILLIPIV_39</name>
</gene>
<dbReference type="OrthoDB" id="17737at10239"/>
<reference evidence="1 2" key="1">
    <citation type="submission" date="2016-06" db="EMBL/GenBank/DDBJ databases">
        <authorList>
            <person name="Kjaerup R.B."/>
            <person name="Dalgaard T.S."/>
            <person name="Juul-Madsen H.R."/>
        </authorList>
    </citation>
    <scope>NUCLEOTIDE SEQUENCE [LARGE SCALE GENOMIC DNA]</scope>
</reference>
<protein>
    <submittedName>
        <fullName evidence="1">Uncharacterized protein</fullName>
    </submittedName>
</protein>
<evidence type="ECO:0000313" key="1">
    <source>
        <dbReference type="EMBL" id="ANZ48889.1"/>
    </source>
</evidence>
<name>A0A1B2ICA3_9CAUD</name>
<dbReference type="KEGG" id="vg:29061643"/>
<evidence type="ECO:0000313" key="2">
    <source>
        <dbReference type="Proteomes" id="UP000201594"/>
    </source>
</evidence>
<proteinExistence type="predicted"/>
<dbReference type="EMBL" id="KX397367">
    <property type="protein sequence ID" value="ANZ48889.1"/>
    <property type="molecule type" value="Genomic_DNA"/>
</dbReference>
<organism evidence="1 2">
    <name type="scientific">Erwinia phage vB_EamM_EarlPhillipIV</name>
    <dbReference type="NCBI Taxonomy" id="1883372"/>
    <lineage>
        <taxon>Viruses</taxon>
        <taxon>Duplodnaviria</taxon>
        <taxon>Heunggongvirae</taxon>
        <taxon>Uroviricota</taxon>
        <taxon>Caudoviricetes</taxon>
        <taxon>Chimalliviridae</taxon>
        <taxon>Derbicusvirus</taxon>
        <taxon>Derbicusvirus derbicus</taxon>
    </lineage>
</organism>